<dbReference type="EMBL" id="CADEAL010002051">
    <property type="protein sequence ID" value="CAB1437628.1"/>
    <property type="molecule type" value="Genomic_DNA"/>
</dbReference>
<dbReference type="GO" id="GO:0002062">
    <property type="term" value="P:chondrocyte differentiation"/>
    <property type="evidence" value="ECO:0007669"/>
    <property type="project" value="TreeGrafter"/>
</dbReference>
<feature type="region of interest" description="Disordered" evidence="5">
    <location>
        <begin position="1"/>
        <end position="30"/>
    </location>
</feature>
<evidence type="ECO:0000313" key="8">
    <source>
        <dbReference type="Proteomes" id="UP001153269"/>
    </source>
</evidence>
<evidence type="ECO:0000256" key="5">
    <source>
        <dbReference type="SAM" id="MobiDB-lite"/>
    </source>
</evidence>
<dbReference type="PRINTS" id="PR00967">
    <property type="entry name" value="ONCOGENEAML1"/>
</dbReference>
<evidence type="ECO:0000256" key="4">
    <source>
        <dbReference type="ARBA" id="ARBA00023242"/>
    </source>
</evidence>
<feature type="region of interest" description="Disordered" evidence="5">
    <location>
        <begin position="230"/>
        <end position="255"/>
    </location>
</feature>
<proteinExistence type="predicted"/>
<organism evidence="7 8">
    <name type="scientific">Pleuronectes platessa</name>
    <name type="common">European plaice</name>
    <dbReference type="NCBI Taxonomy" id="8262"/>
    <lineage>
        <taxon>Eukaryota</taxon>
        <taxon>Metazoa</taxon>
        <taxon>Chordata</taxon>
        <taxon>Craniata</taxon>
        <taxon>Vertebrata</taxon>
        <taxon>Euteleostomi</taxon>
        <taxon>Actinopterygii</taxon>
        <taxon>Neopterygii</taxon>
        <taxon>Teleostei</taxon>
        <taxon>Neoteleostei</taxon>
        <taxon>Acanthomorphata</taxon>
        <taxon>Carangaria</taxon>
        <taxon>Pleuronectiformes</taxon>
        <taxon>Pleuronectoidei</taxon>
        <taxon>Pleuronectidae</taxon>
        <taxon>Pleuronectes</taxon>
    </lineage>
</organism>
<dbReference type="PROSITE" id="PS51062">
    <property type="entry name" value="RUNT"/>
    <property type="match status" value="1"/>
</dbReference>
<dbReference type="PANTHER" id="PTHR11950">
    <property type="entry name" value="RUNT RELATED"/>
    <property type="match status" value="1"/>
</dbReference>
<dbReference type="Gene3D" id="2.60.40.720">
    <property type="match status" value="1"/>
</dbReference>
<dbReference type="Proteomes" id="UP001153269">
    <property type="component" value="Unassembled WGS sequence"/>
</dbReference>
<comment type="caution">
    <text evidence="7">The sequence shown here is derived from an EMBL/GenBank/DDBJ whole genome shotgun (WGS) entry which is preliminary data.</text>
</comment>
<sequence>MKHLKQKRNDDPVVKRRPSPSPTSLHLDDQEVRSLQQLSTAPPRGLVQTDSPNFLCSSVPQHWRCNKTLPRTFTVVALGNDVPDGVVVTVMAGNDDNCSAELRNATATMKQGCAQFNDLRFIGRSGRGKSFNLTINVLTWPPQVATLHKAIKVTVDGPRLPRRQRQKEVRSGAFRSSHSSTAPSADCRAFSSALWTNEPSFLGHVTSLTSSFNPSPRMHHLPGLHFSSQPPPYSSYLSSPPPPPPPPPQLSHSGAFQPGGFCYGPNHSLPSAGEDRNVVAALTNYIEGACLSIRAAAEEDESTDFAETFLSSSSAAPCLCFLKQVNLVPESC</sequence>
<keyword evidence="3" id="KW-0804">Transcription</keyword>
<dbReference type="InterPro" id="IPR013524">
    <property type="entry name" value="Runt_dom"/>
</dbReference>
<evidence type="ECO:0000256" key="2">
    <source>
        <dbReference type="ARBA" id="ARBA00023015"/>
    </source>
</evidence>
<keyword evidence="8" id="KW-1185">Reference proteome</keyword>
<dbReference type="FunFam" id="2.60.40.720:FF:000004">
    <property type="entry name" value="runt-related transcription factor 3"/>
    <property type="match status" value="1"/>
</dbReference>
<evidence type="ECO:0000259" key="6">
    <source>
        <dbReference type="PROSITE" id="PS51062"/>
    </source>
</evidence>
<feature type="region of interest" description="Disordered" evidence="5">
    <location>
        <begin position="156"/>
        <end position="184"/>
    </location>
</feature>
<dbReference type="AlphaFoldDB" id="A0A9N7YTK0"/>
<evidence type="ECO:0000256" key="3">
    <source>
        <dbReference type="ARBA" id="ARBA00023163"/>
    </source>
</evidence>
<dbReference type="GO" id="GO:0005634">
    <property type="term" value="C:nucleus"/>
    <property type="evidence" value="ECO:0007669"/>
    <property type="project" value="UniProtKB-SubCell"/>
</dbReference>
<dbReference type="GO" id="GO:0001503">
    <property type="term" value="P:ossification"/>
    <property type="evidence" value="ECO:0007669"/>
    <property type="project" value="TreeGrafter"/>
</dbReference>
<evidence type="ECO:0000313" key="7">
    <source>
        <dbReference type="EMBL" id="CAB1437628.1"/>
    </source>
</evidence>
<gene>
    <name evidence="7" type="ORF">PLEPLA_LOCUS25662</name>
</gene>
<dbReference type="InterPro" id="IPR000040">
    <property type="entry name" value="AML1_Runt"/>
</dbReference>
<dbReference type="InterPro" id="IPR008967">
    <property type="entry name" value="p53-like_TF_DNA-bd_sf"/>
</dbReference>
<protein>
    <recommendedName>
        <fullName evidence="6">Runt domain-containing protein</fullName>
    </recommendedName>
</protein>
<dbReference type="PANTHER" id="PTHR11950:SF43">
    <property type="entry name" value="RUNT-RELATED TRANSCRIPTION FACTOR 3"/>
    <property type="match status" value="1"/>
</dbReference>
<reference evidence="7" key="1">
    <citation type="submission" date="2020-03" db="EMBL/GenBank/DDBJ databases">
        <authorList>
            <person name="Weist P."/>
        </authorList>
    </citation>
    <scope>NUCLEOTIDE SEQUENCE</scope>
</reference>
<dbReference type="GO" id="GO:0000981">
    <property type="term" value="F:DNA-binding transcription factor activity, RNA polymerase II-specific"/>
    <property type="evidence" value="ECO:0007669"/>
    <property type="project" value="TreeGrafter"/>
</dbReference>
<dbReference type="InterPro" id="IPR012346">
    <property type="entry name" value="p53/RUNT-type_TF_DNA-bd_sf"/>
</dbReference>
<name>A0A9N7YTK0_PLEPL</name>
<comment type="subcellular location">
    <subcellularLocation>
        <location evidence="1">Nucleus</location>
    </subcellularLocation>
</comment>
<dbReference type="GO" id="GO:0030182">
    <property type="term" value="P:neuron differentiation"/>
    <property type="evidence" value="ECO:0007669"/>
    <property type="project" value="TreeGrafter"/>
</dbReference>
<dbReference type="GO" id="GO:0000978">
    <property type="term" value="F:RNA polymerase II cis-regulatory region sequence-specific DNA binding"/>
    <property type="evidence" value="ECO:0007669"/>
    <property type="project" value="TreeGrafter"/>
</dbReference>
<dbReference type="GO" id="GO:0045595">
    <property type="term" value="P:regulation of cell differentiation"/>
    <property type="evidence" value="ECO:0007669"/>
    <property type="project" value="TreeGrafter"/>
</dbReference>
<dbReference type="SUPFAM" id="SSF49417">
    <property type="entry name" value="p53-like transcription factors"/>
    <property type="match status" value="1"/>
</dbReference>
<dbReference type="GO" id="GO:0005524">
    <property type="term" value="F:ATP binding"/>
    <property type="evidence" value="ECO:0007669"/>
    <property type="project" value="InterPro"/>
</dbReference>
<feature type="compositionally biased region" description="Pro residues" evidence="5">
    <location>
        <begin position="230"/>
        <end position="249"/>
    </location>
</feature>
<feature type="domain" description="Runt" evidence="6">
    <location>
        <begin position="34"/>
        <end position="163"/>
    </location>
</feature>
<keyword evidence="2" id="KW-0805">Transcription regulation</keyword>
<dbReference type="GO" id="GO:0030097">
    <property type="term" value="P:hemopoiesis"/>
    <property type="evidence" value="ECO:0007669"/>
    <property type="project" value="TreeGrafter"/>
</dbReference>
<evidence type="ECO:0000256" key="1">
    <source>
        <dbReference type="ARBA" id="ARBA00004123"/>
    </source>
</evidence>
<dbReference type="Pfam" id="PF00853">
    <property type="entry name" value="Runt"/>
    <property type="match status" value="1"/>
</dbReference>
<keyword evidence="4" id="KW-0539">Nucleus</keyword>
<feature type="compositionally biased region" description="Polar residues" evidence="5">
    <location>
        <begin position="174"/>
        <end position="183"/>
    </location>
</feature>
<accession>A0A9N7YTK0</accession>